<proteinExistence type="predicted"/>
<protein>
    <recommendedName>
        <fullName evidence="4">BZIP domain-containing protein</fullName>
    </recommendedName>
</protein>
<keyword evidence="3" id="KW-1185">Reference proteome</keyword>
<evidence type="ECO:0000313" key="2">
    <source>
        <dbReference type="EMBL" id="KAL0569438.1"/>
    </source>
</evidence>
<comment type="caution">
    <text evidence="2">The sequence shown here is derived from an EMBL/GenBank/DDBJ whole genome shotgun (WGS) entry which is preliminary data.</text>
</comment>
<accession>A0ABR3F2L9</accession>
<feature type="region of interest" description="Disordered" evidence="1">
    <location>
        <begin position="1"/>
        <end position="39"/>
    </location>
</feature>
<gene>
    <name evidence="2" type="ORF">V5O48_012526</name>
</gene>
<evidence type="ECO:0000313" key="3">
    <source>
        <dbReference type="Proteomes" id="UP001465976"/>
    </source>
</evidence>
<evidence type="ECO:0008006" key="4">
    <source>
        <dbReference type="Google" id="ProtNLM"/>
    </source>
</evidence>
<organism evidence="2 3">
    <name type="scientific">Marasmius crinis-equi</name>
    <dbReference type="NCBI Taxonomy" id="585013"/>
    <lineage>
        <taxon>Eukaryota</taxon>
        <taxon>Fungi</taxon>
        <taxon>Dikarya</taxon>
        <taxon>Basidiomycota</taxon>
        <taxon>Agaricomycotina</taxon>
        <taxon>Agaricomycetes</taxon>
        <taxon>Agaricomycetidae</taxon>
        <taxon>Agaricales</taxon>
        <taxon>Marasmiineae</taxon>
        <taxon>Marasmiaceae</taxon>
        <taxon>Marasmius</taxon>
    </lineage>
</organism>
<reference evidence="2 3" key="1">
    <citation type="submission" date="2024-02" db="EMBL/GenBank/DDBJ databases">
        <title>A draft genome for the cacao thread blight pathogen Marasmius crinis-equi.</title>
        <authorList>
            <person name="Cohen S.P."/>
            <person name="Baruah I.K."/>
            <person name="Amoako-Attah I."/>
            <person name="Bukari Y."/>
            <person name="Meinhardt L.W."/>
            <person name="Bailey B.A."/>
        </authorList>
    </citation>
    <scope>NUCLEOTIDE SEQUENCE [LARGE SCALE GENOMIC DNA]</scope>
    <source>
        <strain evidence="2 3">GH-76</strain>
    </source>
</reference>
<evidence type="ECO:0000256" key="1">
    <source>
        <dbReference type="SAM" id="MobiDB-lite"/>
    </source>
</evidence>
<dbReference type="EMBL" id="JBAHYK010001120">
    <property type="protein sequence ID" value="KAL0569438.1"/>
    <property type="molecule type" value="Genomic_DNA"/>
</dbReference>
<dbReference type="Proteomes" id="UP001465976">
    <property type="component" value="Unassembled WGS sequence"/>
</dbReference>
<sequence>MPRPKLYNNAEERRVAARQKAKRYYDKNNTSIKEKKRQSRLQYQADLEKQLAREREERARIRSERMRLQTDNEIDREIEKDTRFYEGQYEELKTKLLDKVLLPSPLDYFQKLYWAVVSKTTFMECPLQTARGSFHYRSNKDSVDRLWRDTWNRIGSGALLDKITVLNDCYSSIERALDNIDLAVIEGDLEEKFHRRKLMFQSEFFLQQFTIESLP</sequence>
<name>A0ABR3F2L9_9AGAR</name>